<evidence type="ECO:0000313" key="1">
    <source>
        <dbReference type="EMBL" id="HJG80835.1"/>
    </source>
</evidence>
<dbReference type="Pfam" id="PF02423">
    <property type="entry name" value="OCD_Mu_crystall"/>
    <property type="match status" value="1"/>
</dbReference>
<protein>
    <submittedName>
        <fullName evidence="1">Ornithine cyclodeaminase family protein</fullName>
    </submittedName>
</protein>
<sequence length="328" mass="34179">MAIRVVEEAVSKALVDEDLALESARSAFTASVTGGTVYPVVVAPVTGDGHRFTVKSGASGTEAVIKIGSYWPGNDAHGLSNHGSTVVLLHPDTGRVAAVVEAAAGNAFRTAAADALAVQTLAREDSRVLAVVGTGHQALYETRAAVRVRDFDTVLVAGRRPQAAQTRADELRELLAASGTGSSGTGDLVVEATGIEDAVRRADVVVTATNAKEPVIRAEWVRPGTHISAMGADGSGKQELDPDLYEAALFCDLPDQSRAIGEFSHAPDSADITALGSVLTGEAPGRSDDRQITVFDSSGFALQDLAFAQAILAADERRVASEREYSDR</sequence>
<reference evidence="1" key="2">
    <citation type="submission" date="2021-09" db="EMBL/GenBank/DDBJ databases">
        <authorList>
            <person name="Gilroy R."/>
        </authorList>
    </citation>
    <scope>NUCLEOTIDE SEQUENCE</scope>
    <source>
        <strain evidence="1">ChiGjej5B5-7349</strain>
    </source>
</reference>
<evidence type="ECO:0000313" key="2">
    <source>
        <dbReference type="Proteomes" id="UP000784435"/>
    </source>
</evidence>
<dbReference type="Gene3D" id="3.40.50.720">
    <property type="entry name" value="NAD(P)-binding Rossmann-like Domain"/>
    <property type="match status" value="1"/>
</dbReference>
<dbReference type="InterPro" id="IPR023401">
    <property type="entry name" value="ODC_N"/>
</dbReference>
<organism evidence="1 2">
    <name type="scientific">Brevibacterium senegalense</name>
    <dbReference type="NCBI Taxonomy" id="1033736"/>
    <lineage>
        <taxon>Bacteria</taxon>
        <taxon>Bacillati</taxon>
        <taxon>Actinomycetota</taxon>
        <taxon>Actinomycetes</taxon>
        <taxon>Micrococcales</taxon>
        <taxon>Brevibacteriaceae</taxon>
        <taxon>Brevibacterium</taxon>
    </lineage>
</organism>
<gene>
    <name evidence="1" type="ORF">K8V08_10535</name>
</gene>
<dbReference type="PANTHER" id="PTHR13812">
    <property type="entry name" value="KETIMINE REDUCTASE MU-CRYSTALLIN"/>
    <property type="match status" value="1"/>
</dbReference>
<dbReference type="SUPFAM" id="SSF51735">
    <property type="entry name" value="NAD(P)-binding Rossmann-fold domains"/>
    <property type="match status" value="1"/>
</dbReference>
<dbReference type="GO" id="GO:0005737">
    <property type="term" value="C:cytoplasm"/>
    <property type="evidence" value="ECO:0007669"/>
    <property type="project" value="TreeGrafter"/>
</dbReference>
<reference evidence="1" key="1">
    <citation type="journal article" date="2021" name="PeerJ">
        <title>Extensive microbial diversity within the chicken gut microbiome revealed by metagenomics and culture.</title>
        <authorList>
            <person name="Gilroy R."/>
            <person name="Ravi A."/>
            <person name="Getino M."/>
            <person name="Pursley I."/>
            <person name="Horton D.L."/>
            <person name="Alikhan N.F."/>
            <person name="Baker D."/>
            <person name="Gharbi K."/>
            <person name="Hall N."/>
            <person name="Watson M."/>
            <person name="Adriaenssens E.M."/>
            <person name="Foster-Nyarko E."/>
            <person name="Jarju S."/>
            <person name="Secka A."/>
            <person name="Antonio M."/>
            <person name="Oren A."/>
            <person name="Chaudhuri R.R."/>
            <person name="La Ragione R."/>
            <person name="Hildebrand F."/>
            <person name="Pallen M.J."/>
        </authorList>
    </citation>
    <scope>NUCLEOTIDE SEQUENCE</scope>
    <source>
        <strain evidence="1">ChiGjej5B5-7349</strain>
    </source>
</reference>
<comment type="caution">
    <text evidence="1">The sequence shown here is derived from an EMBL/GenBank/DDBJ whole genome shotgun (WGS) entry which is preliminary data.</text>
</comment>
<accession>A0A921MEX7</accession>
<dbReference type="EMBL" id="DYUK01000226">
    <property type="protein sequence ID" value="HJG80835.1"/>
    <property type="molecule type" value="Genomic_DNA"/>
</dbReference>
<dbReference type="PANTHER" id="PTHR13812:SF19">
    <property type="entry name" value="KETIMINE REDUCTASE MU-CRYSTALLIN"/>
    <property type="match status" value="1"/>
</dbReference>
<dbReference type="Proteomes" id="UP000784435">
    <property type="component" value="Unassembled WGS sequence"/>
</dbReference>
<dbReference type="AlphaFoldDB" id="A0A921MEX7"/>
<name>A0A921MEX7_9MICO</name>
<proteinExistence type="predicted"/>
<dbReference type="InterPro" id="IPR003462">
    <property type="entry name" value="ODC_Mu_crystall"/>
</dbReference>
<dbReference type="Gene3D" id="3.30.1780.10">
    <property type="entry name" value="ornithine cyclodeaminase, domain 1"/>
    <property type="match status" value="1"/>
</dbReference>
<dbReference type="InterPro" id="IPR036291">
    <property type="entry name" value="NAD(P)-bd_dom_sf"/>
</dbReference>
<dbReference type="PIRSF" id="PIRSF001439">
    <property type="entry name" value="CryM"/>
    <property type="match status" value="1"/>
</dbReference>